<dbReference type="InterPro" id="IPR002742">
    <property type="entry name" value="Desulfoferrodoxin_Fe-bd_dom"/>
</dbReference>
<feature type="signal peptide" evidence="1">
    <location>
        <begin position="1"/>
        <end position="27"/>
    </location>
</feature>
<evidence type="ECO:0000313" key="3">
    <source>
        <dbReference type="EMBL" id="MBO0333484.1"/>
    </source>
</evidence>
<protein>
    <recommendedName>
        <fullName evidence="2">Desulfoferrodoxin ferrous iron-binding domain-containing protein</fullName>
    </recommendedName>
</protein>
<dbReference type="InterPro" id="IPR036073">
    <property type="entry name" value="Desulfoferrodoxin_Fe-bd_dom_sf"/>
</dbReference>
<evidence type="ECO:0000256" key="1">
    <source>
        <dbReference type="SAM" id="SignalP"/>
    </source>
</evidence>
<gene>
    <name evidence="3" type="ORF">J0X12_07660</name>
</gene>
<dbReference type="EMBL" id="JAFLNC010000002">
    <property type="protein sequence ID" value="MBO0333484.1"/>
    <property type="molecule type" value="Genomic_DNA"/>
</dbReference>
<dbReference type="InterPro" id="IPR006311">
    <property type="entry name" value="TAT_signal"/>
</dbReference>
<sequence length="141" mass="15439">MQRRLFLKGLGLVGVATSLTSPGIAMAGGMLDPMQSRFAGALFYTMDAPGRWAGKEAGHVPMIERSGNMIEVTTGHEMDGYTHYIVKHILLDENLDFVAETMFNPETDAPISTYDITGMANALYAVSLCNKHDAWLNRLSL</sequence>
<name>A0ABS3F4N2_9PROT</name>
<proteinExistence type="predicted"/>
<feature type="domain" description="Desulfoferrodoxin ferrous iron-binding" evidence="2">
    <location>
        <begin position="55"/>
        <end position="136"/>
    </location>
</feature>
<organism evidence="3 4">
    <name type="scientific">Sneathiella sedimenti</name>
    <dbReference type="NCBI Taxonomy" id="2816034"/>
    <lineage>
        <taxon>Bacteria</taxon>
        <taxon>Pseudomonadati</taxon>
        <taxon>Pseudomonadota</taxon>
        <taxon>Alphaproteobacteria</taxon>
        <taxon>Sneathiellales</taxon>
        <taxon>Sneathiellaceae</taxon>
        <taxon>Sneathiella</taxon>
    </lineage>
</organism>
<dbReference type="Gene3D" id="2.60.40.730">
    <property type="entry name" value="SOR catalytic domain"/>
    <property type="match status" value="1"/>
</dbReference>
<reference evidence="3 4" key="1">
    <citation type="submission" date="2021-03" db="EMBL/GenBank/DDBJ databases">
        <title>Sneathiella sp. CAU 1612 isolated from Kang Won-do.</title>
        <authorList>
            <person name="Kim W."/>
        </authorList>
    </citation>
    <scope>NUCLEOTIDE SEQUENCE [LARGE SCALE GENOMIC DNA]</scope>
    <source>
        <strain evidence="3 4">CAU 1612</strain>
    </source>
</reference>
<dbReference type="PROSITE" id="PS51318">
    <property type="entry name" value="TAT"/>
    <property type="match status" value="1"/>
</dbReference>
<comment type="caution">
    <text evidence="3">The sequence shown here is derived from an EMBL/GenBank/DDBJ whole genome shotgun (WGS) entry which is preliminary data.</text>
</comment>
<dbReference type="Proteomes" id="UP000664761">
    <property type="component" value="Unassembled WGS sequence"/>
</dbReference>
<keyword evidence="1" id="KW-0732">Signal</keyword>
<keyword evidence="4" id="KW-1185">Reference proteome</keyword>
<dbReference type="Pfam" id="PF01880">
    <property type="entry name" value="Desulfoferrodox"/>
    <property type="match status" value="1"/>
</dbReference>
<evidence type="ECO:0000259" key="2">
    <source>
        <dbReference type="Pfam" id="PF01880"/>
    </source>
</evidence>
<dbReference type="RefSeq" id="WP_207043839.1">
    <property type="nucleotide sequence ID" value="NZ_JAFLNC010000002.1"/>
</dbReference>
<accession>A0ABS3F4N2</accession>
<dbReference type="SUPFAM" id="SSF49367">
    <property type="entry name" value="Superoxide reductase-like"/>
    <property type="match status" value="1"/>
</dbReference>
<feature type="chain" id="PRO_5047015201" description="Desulfoferrodoxin ferrous iron-binding domain-containing protein" evidence="1">
    <location>
        <begin position="28"/>
        <end position="141"/>
    </location>
</feature>
<evidence type="ECO:0000313" key="4">
    <source>
        <dbReference type="Proteomes" id="UP000664761"/>
    </source>
</evidence>